<dbReference type="InterPro" id="IPR050228">
    <property type="entry name" value="Carboxylesterase_BioH"/>
</dbReference>
<evidence type="ECO:0000313" key="3">
    <source>
        <dbReference type="Proteomes" id="UP000028878"/>
    </source>
</evidence>
<dbReference type="AlphaFoldDB" id="A0A1L1PPX7"/>
<dbReference type="InterPro" id="IPR029058">
    <property type="entry name" value="AB_hydrolase_fold"/>
</dbReference>
<dbReference type="PANTHER" id="PTHR43194:SF2">
    <property type="entry name" value="PEROXISOMAL MEMBRANE PROTEIN LPX1"/>
    <property type="match status" value="1"/>
</dbReference>
<evidence type="ECO:0000259" key="1">
    <source>
        <dbReference type="Pfam" id="PF12697"/>
    </source>
</evidence>
<dbReference type="SUPFAM" id="SSF53474">
    <property type="entry name" value="alpha/beta-Hydrolases"/>
    <property type="match status" value="1"/>
</dbReference>
<proteinExistence type="predicted"/>
<dbReference type="EMBL" id="CCAE010000052">
    <property type="protein sequence ID" value="CDN89749.1"/>
    <property type="molecule type" value="Genomic_DNA"/>
</dbReference>
<name>A0A1L1PPX7_HYDIT</name>
<dbReference type="Pfam" id="PF12697">
    <property type="entry name" value="Abhydrolase_6"/>
    <property type="match status" value="1"/>
</dbReference>
<organism evidence="2 3">
    <name type="scientific">Hydrogenophaga intermedia</name>
    <dbReference type="NCBI Taxonomy" id="65786"/>
    <lineage>
        <taxon>Bacteria</taxon>
        <taxon>Pseudomonadati</taxon>
        <taxon>Pseudomonadota</taxon>
        <taxon>Betaproteobacteria</taxon>
        <taxon>Burkholderiales</taxon>
        <taxon>Comamonadaceae</taxon>
        <taxon>Hydrogenophaga</taxon>
    </lineage>
</organism>
<dbReference type="Gene3D" id="3.40.50.1820">
    <property type="entry name" value="alpha/beta hydrolase"/>
    <property type="match status" value="1"/>
</dbReference>
<evidence type="ECO:0000313" key="2">
    <source>
        <dbReference type="EMBL" id="CDN89749.1"/>
    </source>
</evidence>
<accession>A0A1L1PPX7</accession>
<feature type="domain" description="AB hydrolase-1" evidence="1">
    <location>
        <begin position="93"/>
        <end position="243"/>
    </location>
</feature>
<dbReference type="PANTHER" id="PTHR43194">
    <property type="entry name" value="HYDROLASE ALPHA/BETA FOLD FAMILY"/>
    <property type="match status" value="1"/>
</dbReference>
<reference evidence="3" key="1">
    <citation type="submission" date="2014-11" db="EMBL/GenBank/DDBJ databases">
        <title>Draft genome sequence of Hydrogenophaga intermedia S1.</title>
        <authorList>
            <person name="Gan H.M."/>
            <person name="Chew T.H."/>
            <person name="Stolz A."/>
        </authorList>
    </citation>
    <scope>NUCLEOTIDE SEQUENCE [LARGE SCALE GENOMIC DNA]</scope>
    <source>
        <strain evidence="3">S1</strain>
    </source>
</reference>
<dbReference type="RefSeq" id="WP_009519010.1">
    <property type="nucleotide sequence ID" value="NZ_CCAE010000052.1"/>
</dbReference>
<keyword evidence="3" id="KW-1185">Reference proteome</keyword>
<gene>
    <name evidence="2" type="ORF">BN948_04189</name>
</gene>
<protein>
    <submittedName>
        <fullName evidence="2">Putative Lysophospholipase</fullName>
    </submittedName>
</protein>
<dbReference type="InterPro" id="IPR000073">
    <property type="entry name" value="AB_hydrolase_1"/>
</dbReference>
<sequence length="302" mass="32888">MDATSTGASAPAPARTGYAESPLLRMTRGVYPLFATLAPGLASRAALRLFLTPRRHKTPAWERTHLESARPATLKVGKRAFKAYAWGDGPRTIVMCHSWGGRGSQLGAFVPELTQRGFRVVAFDAPAHGASEGRQTDMMEYSSAVAAVVLHFGPVYGLLGHSFGAGNALFSWRRFRFPVERVALVGCFSNAIWITERFGELVGIPQKTIAAMRSRLERRHQGELQWESLVIGEMAREFPGPLMAVHDRDDAEIPYFHAERLLKASGRAADCLLTTSGLGHRRIVRDAAVVKAVGGFFSGAVA</sequence>
<dbReference type="Proteomes" id="UP000028878">
    <property type="component" value="Unassembled WGS sequence"/>
</dbReference>